<feature type="domain" description="Rhodopsin" evidence="8">
    <location>
        <begin position="24"/>
        <end position="260"/>
    </location>
</feature>
<evidence type="ECO:0000256" key="6">
    <source>
        <dbReference type="SAM" id="MobiDB-lite"/>
    </source>
</evidence>
<dbReference type="PANTHER" id="PTHR33048:SF47">
    <property type="entry name" value="INTEGRAL MEMBRANE PROTEIN-RELATED"/>
    <property type="match status" value="1"/>
</dbReference>
<evidence type="ECO:0000256" key="5">
    <source>
        <dbReference type="ARBA" id="ARBA00038359"/>
    </source>
</evidence>
<gene>
    <name evidence="9" type="ORF">HDK90DRAFT_32410</name>
</gene>
<evidence type="ECO:0000256" key="3">
    <source>
        <dbReference type="ARBA" id="ARBA00022989"/>
    </source>
</evidence>
<feature type="transmembrane region" description="Helical" evidence="7">
    <location>
        <begin position="40"/>
        <end position="59"/>
    </location>
</feature>
<evidence type="ECO:0000313" key="10">
    <source>
        <dbReference type="Proteomes" id="UP001492380"/>
    </source>
</evidence>
<feature type="transmembrane region" description="Helical" evidence="7">
    <location>
        <begin position="6"/>
        <end position="28"/>
    </location>
</feature>
<feature type="transmembrane region" description="Helical" evidence="7">
    <location>
        <begin position="198"/>
        <end position="218"/>
    </location>
</feature>
<keyword evidence="10" id="KW-1185">Reference proteome</keyword>
<evidence type="ECO:0000256" key="4">
    <source>
        <dbReference type="ARBA" id="ARBA00023136"/>
    </source>
</evidence>
<evidence type="ECO:0000256" key="2">
    <source>
        <dbReference type="ARBA" id="ARBA00022692"/>
    </source>
</evidence>
<proteinExistence type="inferred from homology"/>
<feature type="region of interest" description="Disordered" evidence="6">
    <location>
        <begin position="340"/>
        <end position="378"/>
    </location>
</feature>
<dbReference type="EMBL" id="JBBWRZ010000001">
    <property type="protein sequence ID" value="KAK8247141.1"/>
    <property type="molecule type" value="Genomic_DNA"/>
</dbReference>
<evidence type="ECO:0000313" key="9">
    <source>
        <dbReference type="EMBL" id="KAK8247141.1"/>
    </source>
</evidence>
<comment type="caution">
    <text evidence="9">The sequence shown here is derived from an EMBL/GenBank/DDBJ whole genome shotgun (WGS) entry which is preliminary data.</text>
</comment>
<evidence type="ECO:0000256" key="1">
    <source>
        <dbReference type="ARBA" id="ARBA00004141"/>
    </source>
</evidence>
<reference evidence="9 10" key="1">
    <citation type="submission" date="2024-04" db="EMBL/GenBank/DDBJ databases">
        <title>Phyllosticta paracitricarpa is synonymous to the EU quarantine fungus P. citricarpa based on phylogenomic analyses.</title>
        <authorList>
            <consortium name="Lawrence Berkeley National Laboratory"/>
            <person name="Van Ingen-Buijs V.A."/>
            <person name="Van Westerhoven A.C."/>
            <person name="Haridas S."/>
            <person name="Skiadas P."/>
            <person name="Martin F."/>
            <person name="Groenewald J.Z."/>
            <person name="Crous P.W."/>
            <person name="Seidl M.F."/>
        </authorList>
    </citation>
    <scope>NUCLEOTIDE SEQUENCE [LARGE SCALE GENOMIC DNA]</scope>
    <source>
        <strain evidence="9 10">CBS 123374</strain>
    </source>
</reference>
<protein>
    <recommendedName>
        <fullName evidence="8">Rhodopsin domain-containing protein</fullName>
    </recommendedName>
</protein>
<organism evidence="9 10">
    <name type="scientific">Phyllosticta capitalensis</name>
    <dbReference type="NCBI Taxonomy" id="121624"/>
    <lineage>
        <taxon>Eukaryota</taxon>
        <taxon>Fungi</taxon>
        <taxon>Dikarya</taxon>
        <taxon>Ascomycota</taxon>
        <taxon>Pezizomycotina</taxon>
        <taxon>Dothideomycetes</taxon>
        <taxon>Dothideomycetes incertae sedis</taxon>
        <taxon>Botryosphaeriales</taxon>
        <taxon>Phyllostictaceae</taxon>
        <taxon>Phyllosticta</taxon>
    </lineage>
</organism>
<sequence length="378" mass="41923">MVTGREATVACLVSSGIATGFVGLRIYTRFKISRHPGWDDAVIVIADVFSIALCPIYLYQLKYGMGKPIGTLEPDTLVTLQVWFWASTWVYLLGVAFAKVSILIQFLRIFVDFRTRFASWFTIIFIITCCTVCLFGGIFACNPIHKFWNQSISGTCINYMAIWYMHAGMSILSDILIIITPLPIIFNMNLERKKKISLAVTFAIGGFGLITSVIRLYYLHKLFLVSDKTLYNPLPALWSAVELNTVIICGCLITLHPLLSLVLGPIRRYASSSSPSNSQGNTIVGQLPSEESSSRPRLWGTAARATGPKLFKSEEDQCSLKPLYPNLSDGVKITTTIDMRSTRRGSLAGSRHLCSEPGDPSRQPSSTSKKSIEMHEVV</sequence>
<dbReference type="InterPro" id="IPR049326">
    <property type="entry name" value="Rhodopsin_dom_fungi"/>
</dbReference>
<feature type="transmembrane region" description="Helical" evidence="7">
    <location>
        <begin position="160"/>
        <end position="186"/>
    </location>
</feature>
<name>A0ABR1Z403_9PEZI</name>
<feature type="transmembrane region" description="Helical" evidence="7">
    <location>
        <begin position="119"/>
        <end position="140"/>
    </location>
</feature>
<keyword evidence="2 7" id="KW-0812">Transmembrane</keyword>
<dbReference type="Pfam" id="PF20684">
    <property type="entry name" value="Fung_rhodopsin"/>
    <property type="match status" value="1"/>
</dbReference>
<dbReference type="Proteomes" id="UP001492380">
    <property type="component" value="Unassembled WGS sequence"/>
</dbReference>
<dbReference type="InterPro" id="IPR052337">
    <property type="entry name" value="SAT4-like"/>
</dbReference>
<comment type="subcellular location">
    <subcellularLocation>
        <location evidence="1">Membrane</location>
        <topology evidence="1">Multi-pass membrane protein</topology>
    </subcellularLocation>
</comment>
<dbReference type="PANTHER" id="PTHR33048">
    <property type="entry name" value="PTH11-LIKE INTEGRAL MEMBRANE PROTEIN (AFU_ORTHOLOGUE AFUA_5G11245)"/>
    <property type="match status" value="1"/>
</dbReference>
<evidence type="ECO:0000256" key="7">
    <source>
        <dbReference type="SAM" id="Phobius"/>
    </source>
</evidence>
<evidence type="ECO:0000259" key="8">
    <source>
        <dbReference type="Pfam" id="PF20684"/>
    </source>
</evidence>
<keyword evidence="4 7" id="KW-0472">Membrane</keyword>
<feature type="transmembrane region" description="Helical" evidence="7">
    <location>
        <begin position="82"/>
        <end position="107"/>
    </location>
</feature>
<feature type="region of interest" description="Disordered" evidence="6">
    <location>
        <begin position="271"/>
        <end position="298"/>
    </location>
</feature>
<keyword evidence="3 7" id="KW-1133">Transmembrane helix</keyword>
<accession>A0ABR1Z403</accession>
<comment type="similarity">
    <text evidence="5">Belongs to the SAT4 family.</text>
</comment>
<feature type="transmembrane region" description="Helical" evidence="7">
    <location>
        <begin position="238"/>
        <end position="263"/>
    </location>
</feature>